<proteinExistence type="predicted"/>
<dbReference type="PANTHER" id="PTHR16275">
    <property type="entry name" value="COILED-COIL DOMAIN-CONTAINING PROTEIN 40"/>
    <property type="match status" value="1"/>
</dbReference>
<evidence type="ECO:0000313" key="2">
    <source>
        <dbReference type="EMBL" id="CAG6775688.1"/>
    </source>
</evidence>
<organism evidence="2">
    <name type="scientific">Cacopsylla melanoneura</name>
    <dbReference type="NCBI Taxonomy" id="428564"/>
    <lineage>
        <taxon>Eukaryota</taxon>
        <taxon>Metazoa</taxon>
        <taxon>Ecdysozoa</taxon>
        <taxon>Arthropoda</taxon>
        <taxon>Hexapoda</taxon>
        <taxon>Insecta</taxon>
        <taxon>Pterygota</taxon>
        <taxon>Neoptera</taxon>
        <taxon>Paraneoptera</taxon>
        <taxon>Hemiptera</taxon>
        <taxon>Sternorrhyncha</taxon>
        <taxon>Psylloidea</taxon>
        <taxon>Psyllidae</taxon>
        <taxon>Psyllinae</taxon>
        <taxon>Cacopsylla</taxon>
    </lineage>
</organism>
<dbReference type="InterPro" id="IPR037386">
    <property type="entry name" value="CCDC40"/>
</dbReference>
<name>A0A8D9AZG4_9HEMI</name>
<reference evidence="2" key="1">
    <citation type="submission" date="2021-05" db="EMBL/GenBank/DDBJ databases">
        <authorList>
            <person name="Alioto T."/>
            <person name="Alioto T."/>
            <person name="Gomez Garrido J."/>
        </authorList>
    </citation>
    <scope>NUCLEOTIDE SEQUENCE</scope>
</reference>
<dbReference type="AlphaFoldDB" id="A0A8D9AZG4"/>
<dbReference type="GO" id="GO:0005737">
    <property type="term" value="C:cytoplasm"/>
    <property type="evidence" value="ECO:0007669"/>
    <property type="project" value="TreeGrafter"/>
</dbReference>
<dbReference type="EMBL" id="HBUF01599415">
    <property type="protein sequence ID" value="CAG6775688.1"/>
    <property type="molecule type" value="Transcribed_RNA"/>
</dbReference>
<protein>
    <submittedName>
        <fullName evidence="2">Uncharacterized protein</fullName>
    </submittedName>
</protein>
<evidence type="ECO:0000256" key="1">
    <source>
        <dbReference type="SAM" id="Coils"/>
    </source>
</evidence>
<dbReference type="GO" id="GO:0035082">
    <property type="term" value="P:axoneme assembly"/>
    <property type="evidence" value="ECO:0007669"/>
    <property type="project" value="InterPro"/>
</dbReference>
<dbReference type="PANTHER" id="PTHR16275:SF8">
    <property type="entry name" value="COILED-COIL DOMAIN-CONTAINING PROTEIN 40"/>
    <property type="match status" value="1"/>
</dbReference>
<feature type="coiled-coil region" evidence="1">
    <location>
        <begin position="2"/>
        <end position="54"/>
    </location>
</feature>
<keyword evidence="1" id="KW-0175">Coiled coil</keyword>
<accession>A0A8D9AZG4</accession>
<sequence>MINREINKLERCLAECEDQQKAKHEETRTMAGNLADARADLTSMQKENKKIDEAWNKIVASINVKQREYLDVQEDVRLVREKLRELQIGTTNTRRAWNEAKFAGERITHELVRFINEFNRFERTARRKQKQKDELTRRVHMFNKIIGRDKLHIDEFCKLEVKLAKELARVSAHCDGLARKIVKFEHEILEKYQTDYVVNNKGKENEGISHKIRD</sequence>